<accession>A0A1L8G0A5</accession>
<dbReference type="InterPro" id="IPR036179">
    <property type="entry name" value="Ig-like_dom_sf"/>
</dbReference>
<organism evidence="4 5">
    <name type="scientific">Xenopus laevis</name>
    <name type="common">African clawed frog</name>
    <dbReference type="NCBI Taxonomy" id="8355"/>
    <lineage>
        <taxon>Eukaryota</taxon>
        <taxon>Metazoa</taxon>
        <taxon>Chordata</taxon>
        <taxon>Craniata</taxon>
        <taxon>Vertebrata</taxon>
        <taxon>Euteleostomi</taxon>
        <taxon>Amphibia</taxon>
        <taxon>Batrachia</taxon>
        <taxon>Anura</taxon>
        <taxon>Pipoidea</taxon>
        <taxon>Pipidae</taxon>
        <taxon>Xenopodinae</taxon>
        <taxon>Xenopus</taxon>
        <taxon>Xenopus</taxon>
    </lineage>
</organism>
<dbReference type="Proteomes" id="UP000186698">
    <property type="component" value="Chromosome 6L"/>
</dbReference>
<keyword evidence="3" id="KW-0393">Immunoglobulin domain</keyword>
<dbReference type="Bgee" id="108719476">
    <property type="expression patterns" value="Expressed in liver and 14 other cell types or tissues"/>
</dbReference>
<dbReference type="InterPro" id="IPR013783">
    <property type="entry name" value="Ig-like_fold"/>
</dbReference>
<dbReference type="PROSITE" id="PS50835">
    <property type="entry name" value="IG_LIKE"/>
    <property type="match status" value="1"/>
</dbReference>
<dbReference type="InterPro" id="IPR050504">
    <property type="entry name" value="IgSF_BTN/MOG"/>
</dbReference>
<dbReference type="OrthoDB" id="9906803at2759"/>
<evidence type="ECO:0000256" key="2">
    <source>
        <dbReference type="ARBA" id="ARBA00023136"/>
    </source>
</evidence>
<dbReference type="Pfam" id="PF07686">
    <property type="entry name" value="V-set"/>
    <property type="match status" value="1"/>
</dbReference>
<evidence type="ECO:0000256" key="3">
    <source>
        <dbReference type="ARBA" id="ARBA00023319"/>
    </source>
</evidence>
<dbReference type="GO" id="GO:0050852">
    <property type="term" value="P:T cell receptor signaling pathway"/>
    <property type="evidence" value="ECO:0007669"/>
    <property type="project" value="TreeGrafter"/>
</dbReference>
<evidence type="ECO:0000313" key="5">
    <source>
        <dbReference type="RefSeq" id="XP_018123822.1"/>
    </source>
</evidence>
<dbReference type="GO" id="GO:0005102">
    <property type="term" value="F:signaling receptor binding"/>
    <property type="evidence" value="ECO:0007669"/>
    <property type="project" value="TreeGrafter"/>
</dbReference>
<dbReference type="Gene3D" id="2.60.40.10">
    <property type="entry name" value="Immunoglobulins"/>
    <property type="match status" value="1"/>
</dbReference>
<evidence type="ECO:0000313" key="4">
    <source>
        <dbReference type="Proteomes" id="UP000186698"/>
    </source>
</evidence>
<dbReference type="GO" id="GO:0001817">
    <property type="term" value="P:regulation of cytokine production"/>
    <property type="evidence" value="ECO:0007669"/>
    <property type="project" value="TreeGrafter"/>
</dbReference>
<name>A0A1L8G0A5_XENLA</name>
<dbReference type="SUPFAM" id="SSF48726">
    <property type="entry name" value="Immunoglobulin"/>
    <property type="match status" value="1"/>
</dbReference>
<dbReference type="GO" id="GO:0009897">
    <property type="term" value="C:external side of plasma membrane"/>
    <property type="evidence" value="ECO:0007669"/>
    <property type="project" value="TreeGrafter"/>
</dbReference>
<dbReference type="SMART" id="SM00409">
    <property type="entry name" value="IG"/>
    <property type="match status" value="1"/>
</dbReference>
<keyword evidence="2" id="KW-0472">Membrane</keyword>
<keyword evidence="4" id="KW-1185">Reference proteome</keyword>
<dbReference type="InterPro" id="IPR003599">
    <property type="entry name" value="Ig_sub"/>
</dbReference>
<gene>
    <name evidence="5" type="primary">LOC108719476</name>
</gene>
<dbReference type="KEGG" id="xla:108719476"/>
<dbReference type="AlphaFoldDB" id="A0A1L8G0A5"/>
<proteinExistence type="predicted"/>
<reference evidence="5" key="1">
    <citation type="submission" date="2025-08" db="UniProtKB">
        <authorList>
            <consortium name="RefSeq"/>
        </authorList>
    </citation>
    <scope>IDENTIFICATION</scope>
    <source>
        <strain evidence="5">J_2021</strain>
        <tissue evidence="5">Erythrocytes</tissue>
    </source>
</reference>
<dbReference type="RefSeq" id="XP_018123822.1">
    <property type="nucleotide sequence ID" value="XM_018268333.2"/>
</dbReference>
<evidence type="ECO:0000256" key="1">
    <source>
        <dbReference type="ARBA" id="ARBA00004370"/>
    </source>
</evidence>
<dbReference type="InterPro" id="IPR007110">
    <property type="entry name" value="Ig-like_dom"/>
</dbReference>
<protein>
    <submittedName>
        <fullName evidence="5">Myelin-oligodendrocyte glycoprotein</fullName>
    </submittedName>
</protein>
<dbReference type="OMA" id="WERYQIS"/>
<dbReference type="InterPro" id="IPR013106">
    <property type="entry name" value="Ig_V-set"/>
</dbReference>
<dbReference type="PANTHER" id="PTHR24100">
    <property type="entry name" value="BUTYROPHILIN"/>
    <property type="match status" value="1"/>
</dbReference>
<dbReference type="GeneID" id="108719476"/>
<dbReference type="PANTHER" id="PTHR24100:SF151">
    <property type="entry name" value="ICOS LIGAND"/>
    <property type="match status" value="1"/>
</dbReference>
<comment type="subcellular location">
    <subcellularLocation>
        <location evidence="1">Membrane</location>
    </subcellularLocation>
</comment>
<dbReference type="PaxDb" id="8355-A0A1L8G0A5"/>
<sequence>MEVGGKFSFIVAFLPLLLLLGTRGEFLCPDAKRVVNVLSIAGGLAQLPCTFFWQGEEPEDMKVIWQKKREGEVDLVVHFQNGDDEEDEQSEEFHGRTSVLQDWFKKSDATLTLDNLLDNDSGLYNCHVSWLPMGPQTQQMCCTVALTVNPEQKSLWERYQISIILGAFLAVAVTMCLSPGHQMNSEKRIIFITTVIILMVATLLVFMGELYK</sequence>